<dbReference type="InterPro" id="IPR036864">
    <property type="entry name" value="Zn2-C6_fun-type_DNA-bd_sf"/>
</dbReference>
<evidence type="ECO:0000256" key="1">
    <source>
        <dbReference type="ARBA" id="ARBA00023015"/>
    </source>
</evidence>
<protein>
    <recommendedName>
        <fullName evidence="5">Zn(2)-C6 fungal-type domain-containing protein</fullName>
    </recommendedName>
</protein>
<dbReference type="OrthoDB" id="5295362at2759"/>
<evidence type="ECO:0000259" key="5">
    <source>
        <dbReference type="PROSITE" id="PS50048"/>
    </source>
</evidence>
<organism evidence="6 7">
    <name type="scientific">Penicillium canariense</name>
    <dbReference type="NCBI Taxonomy" id="189055"/>
    <lineage>
        <taxon>Eukaryota</taxon>
        <taxon>Fungi</taxon>
        <taxon>Dikarya</taxon>
        <taxon>Ascomycota</taxon>
        <taxon>Pezizomycotina</taxon>
        <taxon>Eurotiomycetes</taxon>
        <taxon>Eurotiomycetidae</taxon>
        <taxon>Eurotiales</taxon>
        <taxon>Aspergillaceae</taxon>
        <taxon>Penicillium</taxon>
    </lineage>
</organism>
<dbReference type="InterPro" id="IPR021858">
    <property type="entry name" value="Fun_TF"/>
</dbReference>
<reference evidence="6" key="1">
    <citation type="submission" date="2022-11" db="EMBL/GenBank/DDBJ databases">
        <authorList>
            <person name="Petersen C."/>
        </authorList>
    </citation>
    <scope>NUCLEOTIDE SEQUENCE</scope>
    <source>
        <strain evidence="6">IBT 26290</strain>
    </source>
</reference>
<dbReference type="SUPFAM" id="SSF57701">
    <property type="entry name" value="Zn2/Cys6 DNA-binding domain"/>
    <property type="match status" value="1"/>
</dbReference>
<gene>
    <name evidence="6" type="ORF">N7482_008750</name>
</gene>
<dbReference type="GO" id="GO:0001228">
    <property type="term" value="F:DNA-binding transcription activator activity, RNA polymerase II-specific"/>
    <property type="evidence" value="ECO:0007669"/>
    <property type="project" value="TreeGrafter"/>
</dbReference>
<evidence type="ECO:0000256" key="3">
    <source>
        <dbReference type="ARBA" id="ARBA00023163"/>
    </source>
</evidence>
<dbReference type="InterPro" id="IPR053157">
    <property type="entry name" value="Sterol_Uptake_Regulator"/>
</dbReference>
<reference evidence="6" key="2">
    <citation type="journal article" date="2023" name="IMA Fungus">
        <title>Comparative genomic study of the Penicillium genus elucidates a diverse pangenome and 15 lateral gene transfer events.</title>
        <authorList>
            <person name="Petersen C."/>
            <person name="Sorensen T."/>
            <person name="Nielsen M.R."/>
            <person name="Sondergaard T.E."/>
            <person name="Sorensen J.L."/>
            <person name="Fitzpatrick D.A."/>
            <person name="Frisvad J.C."/>
            <person name="Nielsen K.L."/>
        </authorList>
    </citation>
    <scope>NUCLEOTIDE SEQUENCE</scope>
    <source>
        <strain evidence="6">IBT 26290</strain>
    </source>
</reference>
<dbReference type="PANTHER" id="PTHR47784:SF10">
    <property type="entry name" value="TRANSCRIPTION FACTOR, PUTATIVE (AFU_ORTHOLOGUE AFUA_6G14150)-RELATED"/>
    <property type="match status" value="1"/>
</dbReference>
<proteinExistence type="predicted"/>
<dbReference type="CDD" id="cd00067">
    <property type="entry name" value="GAL4"/>
    <property type="match status" value="1"/>
</dbReference>
<dbReference type="RefSeq" id="XP_056540639.1">
    <property type="nucleotide sequence ID" value="XM_056690874.1"/>
</dbReference>
<evidence type="ECO:0000313" key="7">
    <source>
        <dbReference type="Proteomes" id="UP001149163"/>
    </source>
</evidence>
<dbReference type="InterPro" id="IPR001138">
    <property type="entry name" value="Zn2Cys6_DnaBD"/>
</dbReference>
<dbReference type="EMBL" id="JAPQKN010000006">
    <property type="protein sequence ID" value="KAJ5157650.1"/>
    <property type="molecule type" value="Genomic_DNA"/>
</dbReference>
<keyword evidence="3" id="KW-0804">Transcription</keyword>
<keyword evidence="1" id="KW-0805">Transcription regulation</keyword>
<dbReference type="AlphaFoldDB" id="A0A9W9HWV5"/>
<evidence type="ECO:0000256" key="2">
    <source>
        <dbReference type="ARBA" id="ARBA00023125"/>
    </source>
</evidence>
<dbReference type="Pfam" id="PF00172">
    <property type="entry name" value="Zn_clus"/>
    <property type="match status" value="1"/>
</dbReference>
<keyword evidence="4" id="KW-0539">Nucleus</keyword>
<keyword evidence="2" id="KW-0238">DNA-binding</keyword>
<keyword evidence="7" id="KW-1185">Reference proteome</keyword>
<evidence type="ECO:0000313" key="6">
    <source>
        <dbReference type="EMBL" id="KAJ5157650.1"/>
    </source>
</evidence>
<comment type="caution">
    <text evidence="6">The sequence shown here is derived from an EMBL/GenBank/DDBJ whole genome shotgun (WGS) entry which is preliminary data.</text>
</comment>
<dbReference type="Gene3D" id="4.10.240.10">
    <property type="entry name" value="Zn(2)-C6 fungal-type DNA-binding domain"/>
    <property type="match status" value="1"/>
</dbReference>
<accession>A0A9W9HWV5</accession>
<evidence type="ECO:0000256" key="4">
    <source>
        <dbReference type="ARBA" id="ARBA00023242"/>
    </source>
</evidence>
<dbReference type="Proteomes" id="UP001149163">
    <property type="component" value="Unassembled WGS sequence"/>
</dbReference>
<dbReference type="Pfam" id="PF11951">
    <property type="entry name" value="Fungal_trans_2"/>
    <property type="match status" value="1"/>
</dbReference>
<dbReference type="GO" id="GO:0008270">
    <property type="term" value="F:zinc ion binding"/>
    <property type="evidence" value="ECO:0007669"/>
    <property type="project" value="InterPro"/>
</dbReference>
<feature type="domain" description="Zn(2)-C6 fungal-type" evidence="5">
    <location>
        <begin position="12"/>
        <end position="43"/>
    </location>
</feature>
<sequence length="396" mass="44450">MPRRAHTKSRYGCDHCRRRRVKCDEQGPPCTNCIVRQLEGCTYSRVVPACISANARRPSQDTIQTNTVVPGALVGPYGATLGVDELELMHQFATETYHSLCVSESEQITWQKHVPRLALKHRYLMHGIMALASLHIATTLEPQKARVYIDAGLEYHNMSLEPFRNAIDNLTPEKYDAVLAESVVTTAISLALPQLTATNDSVGKMIENIITAFELLQGVKKILTIGQPWIHLQLFSQGEFWKDTSAELDDDTDSALDQLLSLNEQIRLNGDETQYIINRDVINHLRHCFMKFACSSDPAPVLAWLAAVDNAYVHSIRRRSPFALLILAHWGLLLGELGEKRWWARDSGQALISELLDALTTEDLLWENCLGWVRRKLSLQSVQVKGNASIENLGSV</sequence>
<dbReference type="PANTHER" id="PTHR47784">
    <property type="entry name" value="STEROL UPTAKE CONTROL PROTEIN 2"/>
    <property type="match status" value="1"/>
</dbReference>
<dbReference type="SMART" id="SM00066">
    <property type="entry name" value="GAL4"/>
    <property type="match status" value="1"/>
</dbReference>
<dbReference type="GeneID" id="81430050"/>
<dbReference type="GO" id="GO:0003677">
    <property type="term" value="F:DNA binding"/>
    <property type="evidence" value="ECO:0007669"/>
    <property type="project" value="UniProtKB-KW"/>
</dbReference>
<dbReference type="PROSITE" id="PS00463">
    <property type="entry name" value="ZN2_CY6_FUNGAL_1"/>
    <property type="match status" value="1"/>
</dbReference>
<dbReference type="PROSITE" id="PS50048">
    <property type="entry name" value="ZN2_CY6_FUNGAL_2"/>
    <property type="match status" value="1"/>
</dbReference>
<name>A0A9W9HWV5_9EURO</name>